<organism evidence="3 4">
    <name type="scientific">Emticicia aquatica</name>
    <dbReference type="NCBI Taxonomy" id="1681835"/>
    <lineage>
        <taxon>Bacteria</taxon>
        <taxon>Pseudomonadati</taxon>
        <taxon>Bacteroidota</taxon>
        <taxon>Cytophagia</taxon>
        <taxon>Cytophagales</taxon>
        <taxon>Leadbetterellaceae</taxon>
        <taxon>Emticicia</taxon>
    </lineage>
</organism>
<accession>A0ABM9AWV2</accession>
<evidence type="ECO:0000313" key="4">
    <source>
        <dbReference type="Proteomes" id="UP000837932"/>
    </source>
</evidence>
<feature type="region of interest" description="Disordered" evidence="2">
    <location>
        <begin position="312"/>
        <end position="332"/>
    </location>
</feature>
<proteinExistence type="predicted"/>
<dbReference type="Proteomes" id="UP000837932">
    <property type="component" value="Unassembled WGS sequence"/>
</dbReference>
<dbReference type="Gene3D" id="3.90.320.10">
    <property type="match status" value="1"/>
</dbReference>
<keyword evidence="1" id="KW-0175">Coiled coil</keyword>
<sequence>MQKKNILEQKIKIQKEAEKKASIEAEINKQKELKAKNLKEVTIKDELTKKEEKRETKFDNLKRQTITPYINSNEVLIKVIKSIPESTSSAPKRIGYSPNRKFEQIEPYNYAVVKMPQQNSLIKFPRKGRSDKKGYKEDSFYADLNSHFKSTFNVLNDRHIPTENGRPYEPDFVLSSEKDNKNIFINIEIDEPYDGWLRTPTHCISENDLRDEFFTKRGWIVIRFAEIQIHNEPQKCCALIAKVIRSIDSTFTSELLNEQNPNEIIQWDNLQAKKWATQKYREKYLEIDSFGKRPNVITEYEITESEADKVVEKEVPKQKDKSTVESGNLATKNKDNRDTRVKFDPAKHRYFIDGNPDTISVTQLIDKFFPEFDAPYWAPIKASQRGISTEDILAEWEAKRIDSANKGTLLHEEIENYYNGKNPNSNTKEFQHFLSFKQRYKNMTPYRSEWRIFDEDLLVAGTIDMVYKKDDGSLYMFDWKRSEKVVKSDGNIKNDTYQFAFGELRHLGDNSYNKYCLQQNIYKAILEKRYKQKISSMNLLVMHEAYDTYHHIQIPNMEKEVNHIFNYAILTK</sequence>
<dbReference type="EMBL" id="CAKLPY010000011">
    <property type="protein sequence ID" value="CAH0998055.1"/>
    <property type="molecule type" value="Genomic_DNA"/>
</dbReference>
<reference evidence="3" key="1">
    <citation type="submission" date="2021-12" db="EMBL/GenBank/DDBJ databases">
        <authorList>
            <person name="Rodrigo-Torres L."/>
            <person name="Arahal R. D."/>
            <person name="Lucena T."/>
        </authorList>
    </citation>
    <scope>NUCLEOTIDE SEQUENCE</scope>
    <source>
        <strain evidence="3">CECT 8858</strain>
    </source>
</reference>
<name>A0ABM9AWV2_9BACT</name>
<evidence type="ECO:0000313" key="3">
    <source>
        <dbReference type="EMBL" id="CAH0998055.1"/>
    </source>
</evidence>
<feature type="compositionally biased region" description="Basic and acidic residues" evidence="2">
    <location>
        <begin position="312"/>
        <end position="323"/>
    </location>
</feature>
<dbReference type="InterPro" id="IPR011604">
    <property type="entry name" value="PDDEXK-like_dom_sf"/>
</dbReference>
<gene>
    <name evidence="3" type="ORF">EMA8858_04190</name>
</gene>
<protein>
    <recommendedName>
        <fullName evidence="5">PD-(D/E)XK endonuclease-like domain-containing protein</fullName>
    </recommendedName>
</protein>
<dbReference type="RefSeq" id="WP_238808862.1">
    <property type="nucleotide sequence ID" value="NZ_CAKLPY010000011.1"/>
</dbReference>
<evidence type="ECO:0008006" key="5">
    <source>
        <dbReference type="Google" id="ProtNLM"/>
    </source>
</evidence>
<feature type="coiled-coil region" evidence="1">
    <location>
        <begin position="13"/>
        <end position="64"/>
    </location>
</feature>
<keyword evidence="4" id="KW-1185">Reference proteome</keyword>
<comment type="caution">
    <text evidence="3">The sequence shown here is derived from an EMBL/GenBank/DDBJ whole genome shotgun (WGS) entry which is preliminary data.</text>
</comment>
<evidence type="ECO:0000256" key="1">
    <source>
        <dbReference type="SAM" id="Coils"/>
    </source>
</evidence>
<evidence type="ECO:0000256" key="2">
    <source>
        <dbReference type="SAM" id="MobiDB-lite"/>
    </source>
</evidence>